<sequence>MLQERTDVEGWREAGPRPHVSPQQADSLPLFILAALGILQFSRYNRSVPLDYQ</sequence>
<accession>A0A9P0HHM2</accession>
<protein>
    <submittedName>
        <fullName evidence="2">Uncharacterized protein</fullName>
    </submittedName>
</protein>
<dbReference type="EMBL" id="OV725081">
    <property type="protein sequence ID" value="CAH1402688.1"/>
    <property type="molecule type" value="Genomic_DNA"/>
</dbReference>
<feature type="compositionally biased region" description="Basic and acidic residues" evidence="1">
    <location>
        <begin position="1"/>
        <end position="16"/>
    </location>
</feature>
<keyword evidence="3" id="KW-1185">Reference proteome</keyword>
<dbReference type="AlphaFoldDB" id="A0A9P0HHM2"/>
<evidence type="ECO:0000256" key="1">
    <source>
        <dbReference type="SAM" id="MobiDB-lite"/>
    </source>
</evidence>
<dbReference type="Proteomes" id="UP001152798">
    <property type="component" value="Chromosome 5"/>
</dbReference>
<proteinExistence type="predicted"/>
<organism evidence="2 3">
    <name type="scientific">Nezara viridula</name>
    <name type="common">Southern green stink bug</name>
    <name type="synonym">Cimex viridulus</name>
    <dbReference type="NCBI Taxonomy" id="85310"/>
    <lineage>
        <taxon>Eukaryota</taxon>
        <taxon>Metazoa</taxon>
        <taxon>Ecdysozoa</taxon>
        <taxon>Arthropoda</taxon>
        <taxon>Hexapoda</taxon>
        <taxon>Insecta</taxon>
        <taxon>Pterygota</taxon>
        <taxon>Neoptera</taxon>
        <taxon>Paraneoptera</taxon>
        <taxon>Hemiptera</taxon>
        <taxon>Heteroptera</taxon>
        <taxon>Panheteroptera</taxon>
        <taxon>Pentatomomorpha</taxon>
        <taxon>Pentatomoidea</taxon>
        <taxon>Pentatomidae</taxon>
        <taxon>Pentatominae</taxon>
        <taxon>Nezara</taxon>
    </lineage>
</organism>
<feature type="region of interest" description="Disordered" evidence="1">
    <location>
        <begin position="1"/>
        <end position="23"/>
    </location>
</feature>
<reference evidence="2" key="1">
    <citation type="submission" date="2022-01" db="EMBL/GenBank/DDBJ databases">
        <authorList>
            <person name="King R."/>
        </authorList>
    </citation>
    <scope>NUCLEOTIDE SEQUENCE</scope>
</reference>
<gene>
    <name evidence="2" type="ORF">NEZAVI_LOCUS11450</name>
</gene>
<evidence type="ECO:0000313" key="2">
    <source>
        <dbReference type="EMBL" id="CAH1402688.1"/>
    </source>
</evidence>
<evidence type="ECO:0000313" key="3">
    <source>
        <dbReference type="Proteomes" id="UP001152798"/>
    </source>
</evidence>
<name>A0A9P0HHM2_NEZVI</name>